<keyword evidence="4 5" id="KW-0472">Membrane</keyword>
<reference evidence="8" key="1">
    <citation type="submission" date="2025-08" db="UniProtKB">
        <authorList>
            <consortium name="RefSeq"/>
        </authorList>
    </citation>
    <scope>IDENTIFICATION</scope>
</reference>
<dbReference type="PANTHER" id="PTHR24064">
    <property type="entry name" value="SOLUTE CARRIER FAMILY 22 MEMBER"/>
    <property type="match status" value="1"/>
</dbReference>
<keyword evidence="7" id="KW-1185">Reference proteome</keyword>
<gene>
    <name evidence="8" type="primary">LOC100908930</name>
</gene>
<feature type="transmembrane region" description="Helical" evidence="5">
    <location>
        <begin position="12"/>
        <end position="32"/>
    </location>
</feature>
<feature type="transmembrane region" description="Helical" evidence="5">
    <location>
        <begin position="154"/>
        <end position="171"/>
    </location>
</feature>
<feature type="transmembrane region" description="Helical" evidence="5">
    <location>
        <begin position="125"/>
        <end position="142"/>
    </location>
</feature>
<evidence type="ECO:0000256" key="3">
    <source>
        <dbReference type="ARBA" id="ARBA00022989"/>
    </source>
</evidence>
<accession>A0AAJ7WHL6</accession>
<feature type="transmembrane region" description="Helical" evidence="5">
    <location>
        <begin position="183"/>
        <end position="203"/>
    </location>
</feature>
<protein>
    <submittedName>
        <fullName evidence="8">Organic cation transporter protein-like</fullName>
    </submittedName>
</protein>
<evidence type="ECO:0000256" key="5">
    <source>
        <dbReference type="SAM" id="Phobius"/>
    </source>
</evidence>
<evidence type="ECO:0000256" key="2">
    <source>
        <dbReference type="ARBA" id="ARBA00022692"/>
    </source>
</evidence>
<feature type="transmembrane region" description="Helical" evidence="5">
    <location>
        <begin position="329"/>
        <end position="347"/>
    </location>
</feature>
<organism evidence="7 8">
    <name type="scientific">Galendromus occidentalis</name>
    <name type="common">western predatory mite</name>
    <dbReference type="NCBI Taxonomy" id="34638"/>
    <lineage>
        <taxon>Eukaryota</taxon>
        <taxon>Metazoa</taxon>
        <taxon>Ecdysozoa</taxon>
        <taxon>Arthropoda</taxon>
        <taxon>Chelicerata</taxon>
        <taxon>Arachnida</taxon>
        <taxon>Acari</taxon>
        <taxon>Parasitiformes</taxon>
        <taxon>Mesostigmata</taxon>
        <taxon>Gamasina</taxon>
        <taxon>Phytoseioidea</taxon>
        <taxon>Phytoseiidae</taxon>
        <taxon>Typhlodrominae</taxon>
        <taxon>Galendromus</taxon>
    </lineage>
</organism>
<dbReference type="AlphaFoldDB" id="A0AAJ7WHL6"/>
<evidence type="ECO:0000313" key="8">
    <source>
        <dbReference type="RefSeq" id="XP_028967424.1"/>
    </source>
</evidence>
<sequence length="880" mass="98657">MAIDVVEVIGRFGIYHGVLLLLGCIRAFPVAWTNMMTPLMAADVAHWCAPPDASINDSWWRENGIPRGQFGELEECSMFRWTSENGLDTSTITNCTNGWAYDKGEFGETATSEWDLVCGDAWKRSLMQSIIMAGAWFGLIVFGRLSDDYGRKTAFNTSLIVMMVTGISAAFVNDFLAFNALRFFLSTATAGVTAAAVTLFMEVMPGKDRIFMNVGFGMGFAVPVMFIPLLSYYFSDFRHMQLAIGFSGFLLVPFVPVLCESPKWLLAKHRVNEAERSITRIINMNNRPMPDMKTIMPKLARLAETESAQKSKKLGFIDMMKVPILRRTSLLLGALWFMNSLRTYYLAVNSHRLPGNPHVNFAISAFAEFPASLFGMILIRKCRRRLSQSGCTVLAAALFAIVFSVSDSNQFMKVWGSMVARSFLNMFILLQWVQVHEVFPTPARGAGFALAMMSSRVGAGFAPFIKNLADATFKSLPFYLFVICSTLDVLLIRLLPETLNEPLPDTIEDAEELLAKTRARKSQAPNALKKQISDDRLFEKTPTRADVRLESDLKIAEPDFGYVFVEFSSVFGELSRPVKCKLCGEDVSFGQVKRRGLGFKLEVRCRNCEPELINSGPHVRNAYPVNSRIVFAMRQIGATEVPLRQSCSNYRHEQATDAEHGLRYASTSVPCRAPLRLKASDRFAPFIKNDATLKSLPFYLFVICLTLDVLLIRLLPGELNEPLPDTIEDAEKLLAETRARKSRAPNALKKQNSYDQLFEKNPTRADTATGAADRILMPPITRKSANPNKAVMRQDILSKFCLEIIEHTKEEGFFEKSAECAASYIKLVQHRTELANLRKNDAQESIDLATDFIVQEELDHAIIVTSEKLYNAIPNEHTLK</sequence>
<dbReference type="GO" id="GO:0022857">
    <property type="term" value="F:transmembrane transporter activity"/>
    <property type="evidence" value="ECO:0007669"/>
    <property type="project" value="InterPro"/>
</dbReference>
<dbReference type="SUPFAM" id="SSF103473">
    <property type="entry name" value="MFS general substrate transporter"/>
    <property type="match status" value="1"/>
</dbReference>
<dbReference type="GO" id="GO:0016020">
    <property type="term" value="C:membrane"/>
    <property type="evidence" value="ECO:0007669"/>
    <property type="project" value="UniProtKB-SubCell"/>
</dbReference>
<dbReference type="Proteomes" id="UP000694867">
    <property type="component" value="Unplaced"/>
</dbReference>
<evidence type="ECO:0000313" key="7">
    <source>
        <dbReference type="Proteomes" id="UP000694867"/>
    </source>
</evidence>
<feature type="transmembrane region" description="Helical" evidence="5">
    <location>
        <begin position="386"/>
        <end position="406"/>
    </location>
</feature>
<dbReference type="Pfam" id="PF00083">
    <property type="entry name" value="Sugar_tr"/>
    <property type="match status" value="1"/>
</dbReference>
<dbReference type="Gene3D" id="1.20.1250.20">
    <property type="entry name" value="MFS general substrate transporter like domains"/>
    <property type="match status" value="1"/>
</dbReference>
<keyword evidence="2 5" id="KW-0812">Transmembrane</keyword>
<proteinExistence type="predicted"/>
<dbReference type="RefSeq" id="XP_028967424.1">
    <property type="nucleotide sequence ID" value="XM_029111591.1"/>
</dbReference>
<evidence type="ECO:0000256" key="4">
    <source>
        <dbReference type="ARBA" id="ARBA00023136"/>
    </source>
</evidence>
<keyword evidence="3 5" id="KW-1133">Transmembrane helix</keyword>
<feature type="transmembrane region" description="Helical" evidence="5">
    <location>
        <begin position="240"/>
        <end position="259"/>
    </location>
</feature>
<dbReference type="GeneID" id="100908930"/>
<feature type="transmembrane region" description="Helical" evidence="5">
    <location>
        <begin position="210"/>
        <end position="234"/>
    </location>
</feature>
<evidence type="ECO:0000259" key="6">
    <source>
        <dbReference type="PROSITE" id="PS50850"/>
    </source>
</evidence>
<feature type="domain" description="Major facilitator superfamily (MFS) profile" evidence="6">
    <location>
        <begin position="74"/>
        <end position="500"/>
    </location>
</feature>
<dbReference type="InterPro" id="IPR020846">
    <property type="entry name" value="MFS_dom"/>
</dbReference>
<dbReference type="PROSITE" id="PS50850">
    <property type="entry name" value="MFS"/>
    <property type="match status" value="1"/>
</dbReference>
<dbReference type="InterPro" id="IPR036259">
    <property type="entry name" value="MFS_trans_sf"/>
</dbReference>
<dbReference type="KEGG" id="goe:100908930"/>
<comment type="subcellular location">
    <subcellularLocation>
        <location evidence="1">Membrane</location>
        <topology evidence="1">Multi-pass membrane protein</topology>
    </subcellularLocation>
</comment>
<feature type="transmembrane region" description="Helical" evidence="5">
    <location>
        <begin position="359"/>
        <end position="379"/>
    </location>
</feature>
<dbReference type="InterPro" id="IPR005828">
    <property type="entry name" value="MFS_sugar_transport-like"/>
</dbReference>
<evidence type="ECO:0000256" key="1">
    <source>
        <dbReference type="ARBA" id="ARBA00004141"/>
    </source>
</evidence>
<name>A0AAJ7WHL6_9ACAR</name>